<dbReference type="PROSITE" id="PS50174">
    <property type="entry name" value="G_PATCH"/>
    <property type="match status" value="1"/>
</dbReference>
<dbReference type="OrthoDB" id="1300148at2759"/>
<reference evidence="2" key="1">
    <citation type="journal article" date="2013" name="Genome Biol.">
        <title>Reference genomes and transcriptomes of Nicotiana sylvestris and Nicotiana tomentosiformis.</title>
        <authorList>
            <person name="Sierro N."/>
            <person name="Battey J.N."/>
            <person name="Ouadi S."/>
            <person name="Bovet L."/>
            <person name="Goepfert S."/>
            <person name="Bakaher N."/>
            <person name="Peitsch M.C."/>
            <person name="Ivanov N.V."/>
        </authorList>
    </citation>
    <scope>NUCLEOTIDE SEQUENCE [LARGE SCALE GENOMIC DNA]</scope>
</reference>
<evidence type="ECO:0000313" key="2">
    <source>
        <dbReference type="Proteomes" id="UP000189701"/>
    </source>
</evidence>
<proteinExistence type="predicted"/>
<organism evidence="2 3">
    <name type="scientific">Nicotiana sylvestris</name>
    <name type="common">Wood tobacco</name>
    <name type="synonym">South American tobacco</name>
    <dbReference type="NCBI Taxonomy" id="4096"/>
    <lineage>
        <taxon>Eukaryota</taxon>
        <taxon>Viridiplantae</taxon>
        <taxon>Streptophyta</taxon>
        <taxon>Embryophyta</taxon>
        <taxon>Tracheophyta</taxon>
        <taxon>Spermatophyta</taxon>
        <taxon>Magnoliopsida</taxon>
        <taxon>eudicotyledons</taxon>
        <taxon>Gunneridae</taxon>
        <taxon>Pentapetalae</taxon>
        <taxon>asterids</taxon>
        <taxon>lamiids</taxon>
        <taxon>Solanales</taxon>
        <taxon>Solanaceae</taxon>
        <taxon>Nicotianoideae</taxon>
        <taxon>Nicotianeae</taxon>
        <taxon>Nicotiana</taxon>
    </lineage>
</organism>
<sequence length="156" mass="17570">MVKFEWDGQEIVVHDDEDISAYNDLFVPFIEAEDDKGPWAYQTFETMSVEKISEGECIPGLGLSSTSVMVANEMLKNGFMPGKGLGSSLQGIVHPVSPRENFGTFGFGFTPKERDVKMAKNRNRRYGHYPNLFHTSSSLLSSQGPQNVQYHQFRNL</sequence>
<dbReference type="AlphaFoldDB" id="A0A1U7VVB0"/>
<evidence type="ECO:0000313" key="3">
    <source>
        <dbReference type="RefSeq" id="XP_009768901.1"/>
    </source>
</evidence>
<gene>
    <name evidence="3" type="primary">LOC104219847</name>
</gene>
<protein>
    <submittedName>
        <fullName evidence="3">Uncharacterized protein LOC104219847</fullName>
    </submittedName>
</protein>
<reference evidence="3" key="2">
    <citation type="submission" date="2025-08" db="UniProtKB">
        <authorList>
            <consortium name="RefSeq"/>
        </authorList>
    </citation>
    <scope>IDENTIFICATION</scope>
    <source>
        <tissue evidence="3">Leaf</tissue>
    </source>
</reference>
<dbReference type="GO" id="GO:0003676">
    <property type="term" value="F:nucleic acid binding"/>
    <property type="evidence" value="ECO:0007669"/>
    <property type="project" value="InterPro"/>
</dbReference>
<keyword evidence="2" id="KW-1185">Reference proteome</keyword>
<dbReference type="SMART" id="SM00443">
    <property type="entry name" value="G_patch"/>
    <property type="match status" value="1"/>
</dbReference>
<dbReference type="Proteomes" id="UP000189701">
    <property type="component" value="Unplaced"/>
</dbReference>
<dbReference type="Pfam" id="PF01585">
    <property type="entry name" value="G-patch"/>
    <property type="match status" value="1"/>
</dbReference>
<dbReference type="RefSeq" id="XP_009768901.1">
    <property type="nucleotide sequence ID" value="XM_009770599.1"/>
</dbReference>
<evidence type="ECO:0000259" key="1">
    <source>
        <dbReference type="PROSITE" id="PS50174"/>
    </source>
</evidence>
<name>A0A1U7VVB0_NICSY</name>
<accession>A0A1U7VVB0</accession>
<dbReference type="InterPro" id="IPR000467">
    <property type="entry name" value="G_patch_dom"/>
</dbReference>
<feature type="domain" description="G-patch" evidence="1">
    <location>
        <begin position="66"/>
        <end position="112"/>
    </location>
</feature>